<dbReference type="EMBL" id="JXMU01000039">
    <property type="protein sequence ID" value="KPA99929.1"/>
    <property type="molecule type" value="Genomic_DNA"/>
</dbReference>
<proteinExistence type="predicted"/>
<evidence type="ECO:0000313" key="2">
    <source>
        <dbReference type="EMBL" id="KPA99929.1"/>
    </source>
</evidence>
<dbReference type="Proteomes" id="UP000038011">
    <property type="component" value="Unassembled WGS sequence"/>
</dbReference>
<feature type="region of interest" description="Disordered" evidence="1">
    <location>
        <begin position="1"/>
        <end position="37"/>
    </location>
</feature>
<dbReference type="STRING" id="1514904.SU32_16500"/>
<dbReference type="PATRIC" id="fig|1514904.3.peg.2754"/>
<comment type="caution">
    <text evidence="2">The sequence shown here is derived from an EMBL/GenBank/DDBJ whole genome shotgun (WGS) entry which is preliminary data.</text>
</comment>
<sequence length="202" mass="23864">MRNSIETLQSELAAQDKRSAPKHPAKHKAEISQAWNETQKAIRDEFERKRLEELLAAQEREHQRRLEAERKRQEETQKREHERREKLRDKPRPIIPRKFEDKRVTRLYALFQDCFPKEGGFTCRGDWVDEALSLKAWEILHPCFDGEPNADALSTQILKLIHADAGDPRLTVDERTQIFQLFYQSCVSSRKTNVKQEDKICL</sequence>
<feature type="region of interest" description="Disordered" evidence="1">
    <location>
        <begin position="59"/>
        <end position="89"/>
    </location>
</feature>
<reference evidence="2 3" key="1">
    <citation type="submission" date="2015-01" db="EMBL/GenBank/DDBJ databases">
        <title>Ahrensia donghaiensis sp. nov., a novel dimethylsulphoniopropionate-cleavage bacterium isolated from seawater and emended descriptions of the genus Ahrensia and Ahrensia kielensis.</title>
        <authorList>
            <person name="Liu J."/>
        </authorList>
    </citation>
    <scope>NUCLEOTIDE SEQUENCE [LARGE SCALE GENOMIC DNA]</scope>
    <source>
        <strain evidence="2 3">LZD062</strain>
    </source>
</reference>
<organism evidence="2 3">
    <name type="scientific">Ahrensia marina</name>
    <dbReference type="NCBI Taxonomy" id="1514904"/>
    <lineage>
        <taxon>Bacteria</taxon>
        <taxon>Pseudomonadati</taxon>
        <taxon>Pseudomonadota</taxon>
        <taxon>Alphaproteobacteria</taxon>
        <taxon>Hyphomicrobiales</taxon>
        <taxon>Ahrensiaceae</taxon>
        <taxon>Ahrensia</taxon>
    </lineage>
</organism>
<accession>A0A0M9GKK1</accession>
<feature type="compositionally biased region" description="Polar residues" evidence="1">
    <location>
        <begin position="1"/>
        <end position="12"/>
    </location>
</feature>
<dbReference type="AlphaFoldDB" id="A0A0M9GKK1"/>
<protein>
    <submittedName>
        <fullName evidence="2">Uncharacterized protein</fullName>
    </submittedName>
</protein>
<keyword evidence="3" id="KW-1185">Reference proteome</keyword>
<name>A0A0M9GKK1_9HYPH</name>
<dbReference type="RefSeq" id="WP_054000483.1">
    <property type="nucleotide sequence ID" value="NZ_JXMU01000039.1"/>
</dbReference>
<gene>
    <name evidence="2" type="ORF">SU32_16500</name>
</gene>
<evidence type="ECO:0000256" key="1">
    <source>
        <dbReference type="SAM" id="MobiDB-lite"/>
    </source>
</evidence>
<evidence type="ECO:0000313" key="3">
    <source>
        <dbReference type="Proteomes" id="UP000038011"/>
    </source>
</evidence>